<dbReference type="EMBL" id="JBFTWV010000034">
    <property type="protein sequence ID" value="KAL2795574.1"/>
    <property type="molecule type" value="Genomic_DNA"/>
</dbReference>
<comment type="caution">
    <text evidence="2">The sequence shown here is derived from an EMBL/GenBank/DDBJ whole genome shotgun (WGS) entry which is preliminary data.</text>
</comment>
<name>A0ABR4G976_9EURO</name>
<proteinExistence type="predicted"/>
<feature type="region of interest" description="Disordered" evidence="1">
    <location>
        <begin position="67"/>
        <end position="98"/>
    </location>
</feature>
<keyword evidence="3" id="KW-1185">Reference proteome</keyword>
<protein>
    <submittedName>
        <fullName evidence="2">Uncharacterized protein</fullName>
    </submittedName>
</protein>
<evidence type="ECO:0000313" key="3">
    <source>
        <dbReference type="Proteomes" id="UP001610563"/>
    </source>
</evidence>
<evidence type="ECO:0000313" key="2">
    <source>
        <dbReference type="EMBL" id="KAL2795574.1"/>
    </source>
</evidence>
<sequence>MRISNALYRRRDTKRLGKTRSRYRCHEHFSRQSTLGHLSPSSTFNFFTFYFIFYISTTFEYKPLAMSAQPPGTKAIPKPEAPKQAADPSENSSDADAERLREISAHWNSLKNPCLQPGGYHRGIYIPSNGPPGKFYIGYGRVVEIGLNSQGNT</sequence>
<reference evidence="2 3" key="1">
    <citation type="submission" date="2024-07" db="EMBL/GenBank/DDBJ databases">
        <title>Section-level genome sequencing and comparative genomics of Aspergillus sections Usti and Cavernicolus.</title>
        <authorList>
            <consortium name="Lawrence Berkeley National Laboratory"/>
            <person name="Nybo J.L."/>
            <person name="Vesth T.C."/>
            <person name="Theobald S."/>
            <person name="Frisvad J.C."/>
            <person name="Larsen T.O."/>
            <person name="Kjaerboelling I."/>
            <person name="Rothschild-Mancinelli K."/>
            <person name="Lyhne E.K."/>
            <person name="Kogle M.E."/>
            <person name="Barry K."/>
            <person name="Clum A."/>
            <person name="Na H."/>
            <person name="Ledsgaard L."/>
            <person name="Lin J."/>
            <person name="Lipzen A."/>
            <person name="Kuo A."/>
            <person name="Riley R."/>
            <person name="Mondo S."/>
            <person name="Labutti K."/>
            <person name="Haridas S."/>
            <person name="Pangalinan J."/>
            <person name="Salamov A.A."/>
            <person name="Simmons B.A."/>
            <person name="Magnuson J.K."/>
            <person name="Chen J."/>
            <person name="Drula E."/>
            <person name="Henrissat B."/>
            <person name="Wiebenga A."/>
            <person name="Lubbers R.J."/>
            <person name="Gomes A.C."/>
            <person name="Makela M.R."/>
            <person name="Stajich J."/>
            <person name="Grigoriev I.V."/>
            <person name="Mortensen U.H."/>
            <person name="De Vries R.P."/>
            <person name="Baker S.E."/>
            <person name="Andersen M.R."/>
        </authorList>
    </citation>
    <scope>NUCLEOTIDE SEQUENCE [LARGE SCALE GENOMIC DNA]</scope>
    <source>
        <strain evidence="2 3">CBS 209.92</strain>
    </source>
</reference>
<evidence type="ECO:0000256" key="1">
    <source>
        <dbReference type="SAM" id="MobiDB-lite"/>
    </source>
</evidence>
<organism evidence="2 3">
    <name type="scientific">Aspergillus keveii</name>
    <dbReference type="NCBI Taxonomy" id="714993"/>
    <lineage>
        <taxon>Eukaryota</taxon>
        <taxon>Fungi</taxon>
        <taxon>Dikarya</taxon>
        <taxon>Ascomycota</taxon>
        <taxon>Pezizomycotina</taxon>
        <taxon>Eurotiomycetes</taxon>
        <taxon>Eurotiomycetidae</taxon>
        <taxon>Eurotiales</taxon>
        <taxon>Aspergillaceae</taxon>
        <taxon>Aspergillus</taxon>
        <taxon>Aspergillus subgen. Nidulantes</taxon>
    </lineage>
</organism>
<dbReference type="Proteomes" id="UP001610563">
    <property type="component" value="Unassembled WGS sequence"/>
</dbReference>
<accession>A0ABR4G976</accession>
<gene>
    <name evidence="2" type="ORF">BJX66DRAFT_336907</name>
</gene>